<accession>A0AA48I481</accession>
<keyword evidence="4 8" id="KW-0689">Ribosomal protein</keyword>
<evidence type="ECO:0000313" key="9">
    <source>
        <dbReference type="EMBL" id="BED92632.1"/>
    </source>
</evidence>
<dbReference type="InterPro" id="IPR000529">
    <property type="entry name" value="Ribosomal_bS6"/>
</dbReference>
<dbReference type="InterPro" id="IPR020814">
    <property type="entry name" value="Ribosomal_S6_plastid/chlpt"/>
</dbReference>
<keyword evidence="2 8" id="KW-0699">rRNA-binding</keyword>
<evidence type="ECO:0000256" key="7">
    <source>
        <dbReference type="ARBA" id="ARBA00035294"/>
    </source>
</evidence>
<dbReference type="KEGG" id="ptrh:RsTaC01_0445"/>
<evidence type="ECO:0000256" key="3">
    <source>
        <dbReference type="ARBA" id="ARBA00022884"/>
    </source>
</evidence>
<gene>
    <name evidence="8" type="primary">rpsF</name>
    <name evidence="9" type="ORF">RsTaC01_0445</name>
</gene>
<dbReference type="InterPro" id="IPR035980">
    <property type="entry name" value="Ribosomal_bS6_sf"/>
</dbReference>
<organism evidence="9">
    <name type="scientific">Candidatus Paraimprobicoccus trichonymphae</name>
    <dbReference type="NCBI Taxonomy" id="3033793"/>
    <lineage>
        <taxon>Bacteria</taxon>
        <taxon>Bacillati</taxon>
        <taxon>Bacillota</taxon>
        <taxon>Clostridia</taxon>
        <taxon>Candidatus Paraimprobicoccus</taxon>
    </lineage>
</organism>
<evidence type="ECO:0000256" key="1">
    <source>
        <dbReference type="ARBA" id="ARBA00009512"/>
    </source>
</evidence>
<dbReference type="InterPro" id="IPR020815">
    <property type="entry name" value="Ribosomal_bS6_CS"/>
</dbReference>
<dbReference type="GO" id="GO:0070181">
    <property type="term" value="F:small ribosomal subunit rRNA binding"/>
    <property type="evidence" value="ECO:0007669"/>
    <property type="project" value="TreeGrafter"/>
</dbReference>
<comment type="function">
    <text evidence="6 8">Binds together with bS18 to 16S ribosomal RNA.</text>
</comment>
<dbReference type="SUPFAM" id="SSF54995">
    <property type="entry name" value="Ribosomal protein S6"/>
    <property type="match status" value="1"/>
</dbReference>
<dbReference type="NCBIfam" id="TIGR00166">
    <property type="entry name" value="S6"/>
    <property type="match status" value="1"/>
</dbReference>
<dbReference type="HAMAP" id="MF_00360">
    <property type="entry name" value="Ribosomal_bS6"/>
    <property type="match status" value="1"/>
</dbReference>
<keyword evidence="5 8" id="KW-0687">Ribonucleoprotein</keyword>
<sequence length="113" mass="13592">MLKITTLKKNSYEFLLVVSYKISEEFIEELINKFKKLIEKNAEFENVDRWGKRRLAYLINKEIDGYYVLFNFKSVPDFPEEISRISEITDNILRYIIIKKSNEIIYKKEGQVN</sequence>
<dbReference type="InterPro" id="IPR014717">
    <property type="entry name" value="Transl_elong_EF1B/ribsomal_bS6"/>
</dbReference>
<reference evidence="9" key="1">
    <citation type="journal article" date="2023" name="ISME J.">
        <title>Emergence of putative energy parasites within Clostridia revealed by genome analysis of a novel endosymbiotic clade.</title>
        <authorList>
            <person name="Takahashi K."/>
            <person name="Kuwahara H."/>
            <person name="Horikawa Y."/>
            <person name="Izawa K."/>
            <person name="Kato D."/>
            <person name="Inagaki T."/>
            <person name="Yuki M."/>
            <person name="Ohkuma M."/>
            <person name="Hongoh Y."/>
        </authorList>
    </citation>
    <scope>NUCLEOTIDE SEQUENCE</scope>
    <source>
        <strain evidence="9">RsTa-C01</strain>
    </source>
</reference>
<evidence type="ECO:0000256" key="6">
    <source>
        <dbReference type="ARBA" id="ARBA00035104"/>
    </source>
</evidence>
<name>A0AA48I481_9FIRM</name>
<dbReference type="GO" id="GO:0005840">
    <property type="term" value="C:ribosome"/>
    <property type="evidence" value="ECO:0007669"/>
    <property type="project" value="UniProtKB-KW"/>
</dbReference>
<dbReference type="GO" id="GO:1990904">
    <property type="term" value="C:ribonucleoprotein complex"/>
    <property type="evidence" value="ECO:0007669"/>
    <property type="project" value="UniProtKB-KW"/>
</dbReference>
<dbReference type="Pfam" id="PF01250">
    <property type="entry name" value="Ribosomal_S6"/>
    <property type="match status" value="1"/>
</dbReference>
<proteinExistence type="inferred from homology"/>
<dbReference type="Proteomes" id="UP001335720">
    <property type="component" value="Chromosome"/>
</dbReference>
<evidence type="ECO:0000256" key="4">
    <source>
        <dbReference type="ARBA" id="ARBA00022980"/>
    </source>
</evidence>
<protein>
    <recommendedName>
        <fullName evidence="7 8">Small ribosomal subunit protein bS6</fullName>
    </recommendedName>
</protein>
<evidence type="ECO:0000256" key="8">
    <source>
        <dbReference type="HAMAP-Rule" id="MF_00360"/>
    </source>
</evidence>
<dbReference type="GO" id="GO:0005737">
    <property type="term" value="C:cytoplasm"/>
    <property type="evidence" value="ECO:0007669"/>
    <property type="project" value="UniProtKB-ARBA"/>
</dbReference>
<dbReference type="Gene3D" id="3.30.70.60">
    <property type="match status" value="1"/>
</dbReference>
<comment type="similarity">
    <text evidence="1 8">Belongs to the bacterial ribosomal protein bS6 family.</text>
</comment>
<dbReference type="PANTHER" id="PTHR21011:SF1">
    <property type="entry name" value="SMALL RIBOSOMAL SUBUNIT PROTEIN BS6M"/>
    <property type="match status" value="1"/>
</dbReference>
<dbReference type="GO" id="GO:0006412">
    <property type="term" value="P:translation"/>
    <property type="evidence" value="ECO:0007669"/>
    <property type="project" value="UniProtKB-UniRule"/>
</dbReference>
<dbReference type="PANTHER" id="PTHR21011">
    <property type="entry name" value="MITOCHONDRIAL 28S RIBOSOMAL PROTEIN S6"/>
    <property type="match status" value="1"/>
</dbReference>
<dbReference type="PROSITE" id="PS01048">
    <property type="entry name" value="RIBOSOMAL_S6"/>
    <property type="match status" value="1"/>
</dbReference>
<keyword evidence="3 8" id="KW-0694">RNA-binding</keyword>
<dbReference type="EMBL" id="AP027925">
    <property type="protein sequence ID" value="BED92632.1"/>
    <property type="molecule type" value="Genomic_DNA"/>
</dbReference>
<dbReference type="CDD" id="cd00473">
    <property type="entry name" value="bS6"/>
    <property type="match status" value="1"/>
</dbReference>
<dbReference type="AlphaFoldDB" id="A0AA48I481"/>
<evidence type="ECO:0000256" key="2">
    <source>
        <dbReference type="ARBA" id="ARBA00022730"/>
    </source>
</evidence>
<evidence type="ECO:0000256" key="5">
    <source>
        <dbReference type="ARBA" id="ARBA00023274"/>
    </source>
</evidence>
<dbReference type="GO" id="GO:0003735">
    <property type="term" value="F:structural constituent of ribosome"/>
    <property type="evidence" value="ECO:0007669"/>
    <property type="project" value="InterPro"/>
</dbReference>